<dbReference type="NCBIfam" id="NF003828">
    <property type="entry name" value="PRK05416.1"/>
    <property type="match status" value="1"/>
</dbReference>
<dbReference type="Pfam" id="PF03668">
    <property type="entry name" value="RapZ-like_N"/>
    <property type="match status" value="1"/>
</dbReference>
<dbReference type="Pfam" id="PF22740">
    <property type="entry name" value="PapZ_C"/>
    <property type="match status" value="1"/>
</dbReference>
<accession>A0A4R2HIG1</accession>
<dbReference type="AlphaFoldDB" id="A0A4R2HIG1"/>
<dbReference type="InterPro" id="IPR053930">
    <property type="entry name" value="RapZ-like_N"/>
</dbReference>
<evidence type="ECO:0000313" key="8">
    <source>
        <dbReference type="Proteomes" id="UP000294508"/>
    </source>
</evidence>
<evidence type="ECO:0000313" key="7">
    <source>
        <dbReference type="EMBL" id="TCO28208.1"/>
    </source>
</evidence>
<dbReference type="InterPro" id="IPR005337">
    <property type="entry name" value="RapZ-like"/>
</dbReference>
<dbReference type="Gene3D" id="3.40.50.300">
    <property type="entry name" value="P-loop containing nucleotide triphosphate hydrolases"/>
    <property type="match status" value="1"/>
</dbReference>
<sequence>MDDDQGGNLIIVSGMSGAGRSSVADVLEDLGWFVVDNLPPMFLTTIVEQVVGTGASPRLAVVVDVRTGLFFEELSSAIHDLRLKGYRPLTLFLEASDDVIVRRQESVRRPHPLQGEGRLLTGIQRERELLGDIRAGADLVIDTSNMNIHQLAAKIVNAFGDEENAELRATVVSFGFKYGIPVDADVVADMRFIPNPYWQPDLRPMTGQDRPVSDFVLGHPLAQQFLQNYVDVLDTLRTGYLNEGKRFVTVAIGCTGGKHRSVAMAEEIARRLREKGSPTLVVHRDLGRE</sequence>
<feature type="binding site" evidence="4">
    <location>
        <begin position="64"/>
        <end position="67"/>
    </location>
    <ligand>
        <name>GTP</name>
        <dbReference type="ChEBI" id="CHEBI:37565"/>
    </ligand>
</feature>
<dbReference type="SUPFAM" id="SSF52540">
    <property type="entry name" value="P-loop containing nucleoside triphosphate hydrolases"/>
    <property type="match status" value="1"/>
</dbReference>
<evidence type="ECO:0000259" key="6">
    <source>
        <dbReference type="Pfam" id="PF22740"/>
    </source>
</evidence>
<dbReference type="PANTHER" id="PTHR30448:SF0">
    <property type="entry name" value="RNASE ADAPTER PROTEIN RAPZ"/>
    <property type="match status" value="1"/>
</dbReference>
<dbReference type="InterPro" id="IPR053931">
    <property type="entry name" value="RapZ_C"/>
</dbReference>
<evidence type="ECO:0000259" key="5">
    <source>
        <dbReference type="Pfam" id="PF03668"/>
    </source>
</evidence>
<name>A0A4R2HIG1_9ACTN</name>
<dbReference type="PANTHER" id="PTHR30448">
    <property type="entry name" value="RNASE ADAPTER PROTEIN RAPZ"/>
    <property type="match status" value="1"/>
</dbReference>
<gene>
    <name evidence="7" type="ORF">EV652_106193</name>
</gene>
<dbReference type="GO" id="GO:0005525">
    <property type="term" value="F:GTP binding"/>
    <property type="evidence" value="ECO:0007669"/>
    <property type="project" value="UniProtKB-UniRule"/>
</dbReference>
<evidence type="ECO:0000256" key="4">
    <source>
        <dbReference type="HAMAP-Rule" id="MF_00636"/>
    </source>
</evidence>
<comment type="caution">
    <text evidence="7">The sequence shown here is derived from an EMBL/GenBank/DDBJ whole genome shotgun (WGS) entry which is preliminary data.</text>
</comment>
<dbReference type="GO" id="GO:0005524">
    <property type="term" value="F:ATP binding"/>
    <property type="evidence" value="ECO:0007669"/>
    <property type="project" value="UniProtKB-UniRule"/>
</dbReference>
<evidence type="ECO:0000256" key="2">
    <source>
        <dbReference type="ARBA" id="ARBA00022840"/>
    </source>
</evidence>
<reference evidence="7 8" key="1">
    <citation type="journal article" date="2015" name="Stand. Genomic Sci.">
        <title>Genomic Encyclopedia of Bacterial and Archaeal Type Strains, Phase III: the genomes of soil and plant-associated and newly described type strains.</title>
        <authorList>
            <person name="Whitman W.B."/>
            <person name="Woyke T."/>
            <person name="Klenk H.P."/>
            <person name="Zhou Y."/>
            <person name="Lilburn T.G."/>
            <person name="Beck B.J."/>
            <person name="De Vos P."/>
            <person name="Vandamme P."/>
            <person name="Eisen J.A."/>
            <person name="Garrity G."/>
            <person name="Hugenholtz P."/>
            <person name="Kyrpides N.C."/>
        </authorList>
    </citation>
    <scope>NUCLEOTIDE SEQUENCE [LARGE SCALE GENOMIC DNA]</scope>
    <source>
        <strain evidence="7 8">VKM Ac-2572</strain>
    </source>
</reference>
<keyword evidence="1 4" id="KW-0547">Nucleotide-binding</keyword>
<dbReference type="Proteomes" id="UP000294508">
    <property type="component" value="Unassembled WGS sequence"/>
</dbReference>
<feature type="domain" description="RapZ C-terminal" evidence="6">
    <location>
        <begin position="169"/>
        <end position="286"/>
    </location>
</feature>
<keyword evidence="3 4" id="KW-0342">GTP-binding</keyword>
<dbReference type="OrthoDB" id="9784461at2"/>
<protein>
    <submittedName>
        <fullName evidence="7">UPF0042 nucleotide-binding protein</fullName>
    </submittedName>
</protein>
<proteinExistence type="inferred from homology"/>
<evidence type="ECO:0000256" key="1">
    <source>
        <dbReference type="ARBA" id="ARBA00022741"/>
    </source>
</evidence>
<keyword evidence="2 4" id="KW-0067">ATP-binding</keyword>
<dbReference type="PIRSF" id="PIRSF005052">
    <property type="entry name" value="P-loopkin"/>
    <property type="match status" value="1"/>
</dbReference>
<dbReference type="RefSeq" id="WP_132210412.1">
    <property type="nucleotide sequence ID" value="NZ_SLWN01000006.1"/>
</dbReference>
<feature type="domain" description="RapZ-like N-terminal" evidence="5">
    <location>
        <begin position="9"/>
        <end position="161"/>
    </location>
</feature>
<feature type="binding site" evidence="4">
    <location>
        <begin position="14"/>
        <end position="21"/>
    </location>
    <ligand>
        <name>ATP</name>
        <dbReference type="ChEBI" id="CHEBI:30616"/>
    </ligand>
</feature>
<evidence type="ECO:0000256" key="3">
    <source>
        <dbReference type="ARBA" id="ARBA00023134"/>
    </source>
</evidence>
<dbReference type="EMBL" id="SLWN01000006">
    <property type="protein sequence ID" value="TCO28208.1"/>
    <property type="molecule type" value="Genomic_DNA"/>
</dbReference>
<dbReference type="InterPro" id="IPR027417">
    <property type="entry name" value="P-loop_NTPase"/>
</dbReference>
<keyword evidence="8" id="KW-1185">Reference proteome</keyword>
<dbReference type="HAMAP" id="MF_00636">
    <property type="entry name" value="RapZ_like"/>
    <property type="match status" value="1"/>
</dbReference>
<organism evidence="7 8">
    <name type="scientific">Kribbella steppae</name>
    <dbReference type="NCBI Taxonomy" id="2512223"/>
    <lineage>
        <taxon>Bacteria</taxon>
        <taxon>Bacillati</taxon>
        <taxon>Actinomycetota</taxon>
        <taxon>Actinomycetes</taxon>
        <taxon>Propionibacteriales</taxon>
        <taxon>Kribbellaceae</taxon>
        <taxon>Kribbella</taxon>
    </lineage>
</organism>